<dbReference type="InterPro" id="IPR011701">
    <property type="entry name" value="MFS"/>
</dbReference>
<feature type="transmembrane region" description="Helical" evidence="7">
    <location>
        <begin position="148"/>
        <end position="169"/>
    </location>
</feature>
<feature type="transmembrane region" description="Helical" evidence="7">
    <location>
        <begin position="479"/>
        <end position="499"/>
    </location>
</feature>
<feature type="transmembrane region" description="Helical" evidence="7">
    <location>
        <begin position="53"/>
        <end position="75"/>
    </location>
</feature>
<evidence type="ECO:0000313" key="10">
    <source>
        <dbReference type="Proteomes" id="UP000285326"/>
    </source>
</evidence>
<feature type="transmembrane region" description="Helical" evidence="7">
    <location>
        <begin position="189"/>
        <end position="211"/>
    </location>
</feature>
<comment type="subcellular location">
    <subcellularLocation>
        <location evidence="1">Membrane</location>
        <topology evidence="1">Multi-pass membrane protein</topology>
    </subcellularLocation>
</comment>
<evidence type="ECO:0000256" key="3">
    <source>
        <dbReference type="ARBA" id="ARBA00022692"/>
    </source>
</evidence>
<evidence type="ECO:0000256" key="1">
    <source>
        <dbReference type="ARBA" id="ARBA00004141"/>
    </source>
</evidence>
<dbReference type="GO" id="GO:0022857">
    <property type="term" value="F:transmembrane transporter activity"/>
    <property type="evidence" value="ECO:0007669"/>
    <property type="project" value="InterPro"/>
</dbReference>
<feature type="transmembrane region" description="Helical" evidence="7">
    <location>
        <begin position="405"/>
        <end position="432"/>
    </location>
</feature>
<dbReference type="PANTHER" id="PTHR23504:SF8">
    <property type="entry name" value="TRANSPORTER, PUTATIVE (AFU_ORTHOLOGUE AFUA_1G03730)-RELATED"/>
    <property type="match status" value="1"/>
</dbReference>
<dbReference type="AlphaFoldDB" id="A0A420J429"/>
<dbReference type="Gene3D" id="1.20.1250.20">
    <property type="entry name" value="MFS general substrate transporter like domains"/>
    <property type="match status" value="1"/>
</dbReference>
<dbReference type="PANTHER" id="PTHR23504">
    <property type="entry name" value="MAJOR FACILITATOR SUPERFAMILY DOMAIN-CONTAINING PROTEIN 10"/>
    <property type="match status" value="1"/>
</dbReference>
<keyword evidence="4 7" id="KW-1133">Transmembrane helix</keyword>
<name>A0A420J429_9PEZI</name>
<gene>
    <name evidence="9" type="ORF">GcM1_181010</name>
</gene>
<evidence type="ECO:0000256" key="7">
    <source>
        <dbReference type="SAM" id="Phobius"/>
    </source>
</evidence>
<evidence type="ECO:0000259" key="8">
    <source>
        <dbReference type="PROSITE" id="PS50850"/>
    </source>
</evidence>
<evidence type="ECO:0000256" key="5">
    <source>
        <dbReference type="ARBA" id="ARBA00023136"/>
    </source>
</evidence>
<feature type="transmembrane region" description="Helical" evidence="7">
    <location>
        <begin position="87"/>
        <end position="105"/>
    </location>
</feature>
<keyword evidence="2" id="KW-0813">Transport</keyword>
<organism evidence="9 10">
    <name type="scientific">Golovinomyces cichoracearum</name>
    <dbReference type="NCBI Taxonomy" id="62708"/>
    <lineage>
        <taxon>Eukaryota</taxon>
        <taxon>Fungi</taxon>
        <taxon>Dikarya</taxon>
        <taxon>Ascomycota</taxon>
        <taxon>Pezizomycotina</taxon>
        <taxon>Leotiomycetes</taxon>
        <taxon>Erysiphales</taxon>
        <taxon>Erysiphaceae</taxon>
        <taxon>Golovinomyces</taxon>
    </lineage>
</organism>
<dbReference type="EMBL" id="MCBS01018159">
    <property type="protein sequence ID" value="RKF81559.1"/>
    <property type="molecule type" value="Genomic_DNA"/>
</dbReference>
<dbReference type="PRINTS" id="PR01035">
    <property type="entry name" value="TCRTETA"/>
</dbReference>
<feature type="region of interest" description="Disordered" evidence="6">
    <location>
        <begin position="506"/>
        <end position="543"/>
    </location>
</feature>
<keyword evidence="5 7" id="KW-0472">Membrane</keyword>
<evidence type="ECO:0000256" key="2">
    <source>
        <dbReference type="ARBA" id="ARBA00022448"/>
    </source>
</evidence>
<feature type="transmembrane region" description="Helical" evidence="7">
    <location>
        <begin position="348"/>
        <end position="367"/>
    </location>
</feature>
<feature type="transmembrane region" description="Helical" evidence="7">
    <location>
        <begin position="379"/>
        <end position="399"/>
    </location>
</feature>
<evidence type="ECO:0000313" key="9">
    <source>
        <dbReference type="EMBL" id="RKF81559.1"/>
    </source>
</evidence>
<dbReference type="InterPro" id="IPR020846">
    <property type="entry name" value="MFS_dom"/>
</dbReference>
<feature type="domain" description="Major facilitator superfamily (MFS) profile" evidence="8">
    <location>
        <begin position="17"/>
        <end position="503"/>
    </location>
</feature>
<reference evidence="9 10" key="1">
    <citation type="journal article" date="2018" name="BMC Genomics">
        <title>Comparative genome analyses reveal sequence features reflecting distinct modes of host-adaptation between dicot and monocot powdery mildew.</title>
        <authorList>
            <person name="Wu Y."/>
            <person name="Ma X."/>
            <person name="Pan Z."/>
            <person name="Kale S.D."/>
            <person name="Song Y."/>
            <person name="King H."/>
            <person name="Zhang Q."/>
            <person name="Presley C."/>
            <person name="Deng X."/>
            <person name="Wei C.I."/>
            <person name="Xiao S."/>
        </authorList>
    </citation>
    <scope>NUCLEOTIDE SEQUENCE [LARGE SCALE GENOMIC DNA]</scope>
    <source>
        <strain evidence="9">UMSG1</strain>
    </source>
</reference>
<evidence type="ECO:0000256" key="6">
    <source>
        <dbReference type="SAM" id="MobiDB-lite"/>
    </source>
</evidence>
<dbReference type="Pfam" id="PF07690">
    <property type="entry name" value="MFS_1"/>
    <property type="match status" value="2"/>
</dbReference>
<protein>
    <submittedName>
        <fullName evidence="9">Putative membrane protein</fullName>
    </submittedName>
</protein>
<evidence type="ECO:0000256" key="4">
    <source>
        <dbReference type="ARBA" id="ARBA00022989"/>
    </source>
</evidence>
<dbReference type="CDD" id="cd17330">
    <property type="entry name" value="MFS_SLC46_TetA_like"/>
    <property type="match status" value="1"/>
</dbReference>
<keyword evidence="3 7" id="KW-0812">Transmembrane</keyword>
<sequence length="543" mass="59272">MMAINRGNNSPRLPVQQLAILAVCRFAEPVVLTSVYPYIPEMIESFGIPKDKIAKWAGIANAVFAISQALTAVAWGQLSDRFGRKPAIITSLVCTMICSLIWGFSKNLAMAITTRGIQGAFNGNAGTIRTMVAEMVQEKELQPRAFSIMPMVWSLGSILGPILGGFFASPAKNIPGLFGDNAFFIRYPFALPNILTSAFFALGITTAFLFLKETHHAAKQKTDYGLLLGKKLKKSVQIIFNFSNIVRRNRQSAGDVHTETSPLLAPACVLPENTIASSSKCRGPFLSEVFTLQSTLILISYTFLSMHSVTFDQLIPIFMHSPHEAAPQSLGIFPIKFSGGFGLDSSSIGILFTINGVFICIMQFLVFPPLARRFGVLNCFKLCSILFPVVYFLTPYMALVQSSSYQQFLMLITMALKSIANIVSFPCAIILLTNSARSLKILGTLNGFAVSISSIGRAVGPAICGPAFTWGVNKNYIIIPWWILSLMAIVGAAPIWWMFENESSANSDSEEESTRDVRKTQASNVNAREQHLTDIPIVSGAGK</sequence>
<dbReference type="Proteomes" id="UP000285326">
    <property type="component" value="Unassembled WGS sequence"/>
</dbReference>
<dbReference type="PROSITE" id="PS50850">
    <property type="entry name" value="MFS"/>
    <property type="match status" value="1"/>
</dbReference>
<feature type="transmembrane region" description="Helical" evidence="7">
    <location>
        <begin position="285"/>
        <end position="304"/>
    </location>
</feature>
<comment type="caution">
    <text evidence="9">The sequence shown here is derived from an EMBL/GenBank/DDBJ whole genome shotgun (WGS) entry which is preliminary data.</text>
</comment>
<dbReference type="InterPro" id="IPR036259">
    <property type="entry name" value="MFS_trans_sf"/>
</dbReference>
<dbReference type="InterPro" id="IPR001958">
    <property type="entry name" value="Tet-R_TetA/multi-R_MdtG-like"/>
</dbReference>
<dbReference type="SUPFAM" id="SSF103473">
    <property type="entry name" value="MFS general substrate transporter"/>
    <property type="match status" value="1"/>
</dbReference>
<dbReference type="GO" id="GO:0016020">
    <property type="term" value="C:membrane"/>
    <property type="evidence" value="ECO:0007669"/>
    <property type="project" value="UniProtKB-SubCell"/>
</dbReference>
<accession>A0A420J429</accession>
<proteinExistence type="predicted"/>